<gene>
    <name evidence="2" type="ORF">KSP40_PGU010179</name>
</gene>
<dbReference type="InterPro" id="IPR051506">
    <property type="entry name" value="ATOS_Transcription_Regulators"/>
</dbReference>
<dbReference type="InterPro" id="IPR033473">
    <property type="entry name" value="Atos-like_C"/>
</dbReference>
<name>A0ABR2MJ59_9ASPA</name>
<keyword evidence="3" id="KW-1185">Reference proteome</keyword>
<protein>
    <recommendedName>
        <fullName evidence="1">Atos-like conserved domain-containing protein</fullName>
    </recommendedName>
</protein>
<organism evidence="2 3">
    <name type="scientific">Platanthera guangdongensis</name>
    <dbReference type="NCBI Taxonomy" id="2320717"/>
    <lineage>
        <taxon>Eukaryota</taxon>
        <taxon>Viridiplantae</taxon>
        <taxon>Streptophyta</taxon>
        <taxon>Embryophyta</taxon>
        <taxon>Tracheophyta</taxon>
        <taxon>Spermatophyta</taxon>
        <taxon>Magnoliopsida</taxon>
        <taxon>Liliopsida</taxon>
        <taxon>Asparagales</taxon>
        <taxon>Orchidaceae</taxon>
        <taxon>Orchidoideae</taxon>
        <taxon>Orchideae</taxon>
        <taxon>Orchidinae</taxon>
        <taxon>Platanthera</taxon>
    </lineage>
</organism>
<dbReference type="SMART" id="SM01177">
    <property type="entry name" value="DUF4210"/>
    <property type="match status" value="1"/>
</dbReference>
<dbReference type="PANTHER" id="PTHR13199">
    <property type="entry name" value="GH03947P"/>
    <property type="match status" value="1"/>
</dbReference>
<sequence length="759" mass="84439">MGLPQLPPSVADEVPTSQSTLVSVPPRFGGIGRCDIDRLHVGCTSNWASSDPTYSSISDFQWRTAHDLPKADGPLKCKSATDGTTNFQGLKIECKDTRGWIVPKIGQDAQRPVMRIMGFESSHKFCTSGSENVAPDVTNCEGSADSLVESNGPQMRKRLLSPMNGMLHKHFNGDILDIGVAGDSSIHSDGMFRRFISASHDRKKANIRSVNDTDALAYAISRYPQWTSVCENSSFSSAVFTDGPLLHNKDVYSLFDQPTTQFVTKTSDRQVRYSSISSISPKLVNSPPLSLSPLGPKWSERVDILGAPKNICSRIENEFLILKQSEDSGDVSVQDNLLSLKAFDFSPKKAFENDNKLHDESYLSTPVGYQLGRNRESPESATTRCIKSVRNLSVQVKRSLIGSFEESLLSGRFSSGKSSQRIDGFLAVLNISCGSFSPQTQKLPFAVTSIDEDSSLLYYAAIDLADSSSSNKSKNQKLKRSLSIDDSQAVKSRLRIPVKGRIQLVLSNPERTPVHTFFCNYDLSDMPPGTKTFMRQKATLSSLSAPQLVKGLRSQDTVISHPNEGSMHTNADHHCRRATESPSITGFNSMFFSSEDSFEQPSGCATGIDTKYCMSREGDIPIQRSTHSYSRLNDNCSSSGALRYALHIRFLCPSSRKCCKAVQRCKSDPFSVPIRNNLDYDEERRFYLYNDIRVVFPQRHSDADEGKRYWKFFLSLEQALLRKPRFRLHSIFSVSGLLSGKPVTETSIELKLEHMLWSE</sequence>
<evidence type="ECO:0000313" key="2">
    <source>
        <dbReference type="EMBL" id="KAK8963008.1"/>
    </source>
</evidence>
<comment type="caution">
    <text evidence="2">The sequence shown here is derived from an EMBL/GenBank/DDBJ whole genome shotgun (WGS) entry which is preliminary data.</text>
</comment>
<dbReference type="EMBL" id="JBBWWR010000008">
    <property type="protein sequence ID" value="KAK8963008.1"/>
    <property type="molecule type" value="Genomic_DNA"/>
</dbReference>
<dbReference type="Proteomes" id="UP001412067">
    <property type="component" value="Unassembled WGS sequence"/>
</dbReference>
<accession>A0ABR2MJ59</accession>
<proteinExistence type="predicted"/>
<dbReference type="InterPro" id="IPR025261">
    <property type="entry name" value="Atos-like_cons_dom"/>
</dbReference>
<dbReference type="PANTHER" id="PTHR13199:SF11">
    <property type="entry name" value="PROTEIN ATOSSA"/>
    <property type="match status" value="1"/>
</dbReference>
<evidence type="ECO:0000313" key="3">
    <source>
        <dbReference type="Proteomes" id="UP001412067"/>
    </source>
</evidence>
<dbReference type="Pfam" id="PF13889">
    <property type="entry name" value="Chromosome_seg"/>
    <property type="match status" value="1"/>
</dbReference>
<reference evidence="2 3" key="1">
    <citation type="journal article" date="2022" name="Nat. Plants">
        <title>Genomes of leafy and leafless Platanthera orchids illuminate the evolution of mycoheterotrophy.</title>
        <authorList>
            <person name="Li M.H."/>
            <person name="Liu K.W."/>
            <person name="Li Z."/>
            <person name="Lu H.C."/>
            <person name="Ye Q.L."/>
            <person name="Zhang D."/>
            <person name="Wang J.Y."/>
            <person name="Li Y.F."/>
            <person name="Zhong Z.M."/>
            <person name="Liu X."/>
            <person name="Yu X."/>
            <person name="Liu D.K."/>
            <person name="Tu X.D."/>
            <person name="Liu B."/>
            <person name="Hao Y."/>
            <person name="Liao X.Y."/>
            <person name="Jiang Y.T."/>
            <person name="Sun W.H."/>
            <person name="Chen J."/>
            <person name="Chen Y.Q."/>
            <person name="Ai Y."/>
            <person name="Zhai J.W."/>
            <person name="Wu S.S."/>
            <person name="Zhou Z."/>
            <person name="Hsiao Y.Y."/>
            <person name="Wu W.L."/>
            <person name="Chen Y.Y."/>
            <person name="Lin Y.F."/>
            <person name="Hsu J.L."/>
            <person name="Li C.Y."/>
            <person name="Wang Z.W."/>
            <person name="Zhao X."/>
            <person name="Zhong W.Y."/>
            <person name="Ma X.K."/>
            <person name="Ma L."/>
            <person name="Huang J."/>
            <person name="Chen G.Z."/>
            <person name="Huang M.Z."/>
            <person name="Huang L."/>
            <person name="Peng D.H."/>
            <person name="Luo Y.B."/>
            <person name="Zou S.Q."/>
            <person name="Chen S.P."/>
            <person name="Lan S."/>
            <person name="Tsai W.C."/>
            <person name="Van de Peer Y."/>
            <person name="Liu Z.J."/>
        </authorList>
    </citation>
    <scope>NUCLEOTIDE SEQUENCE [LARGE SCALE GENOMIC DNA]</scope>
    <source>
        <tissue evidence="2">Flower</tissue>
    </source>
</reference>
<feature type="domain" description="Atos-like conserved" evidence="1">
    <location>
        <begin position="400"/>
        <end position="459"/>
    </location>
</feature>
<evidence type="ECO:0000259" key="1">
    <source>
        <dbReference type="SMART" id="SM01177"/>
    </source>
</evidence>